<sequence>METIGDGMKLDKGDERAGEHGVCSECSEPGDLLYGGVNGDTCLSNSPPVSSLVPGTTVRICPADSTEHLDQPRPTPCTDISKPCEAANTGQKAILCTGLYLVALGTSGVKAALPLLGADQFDGKDLKEAVQLSSYFNWDNAPKGSPIIRILQVLVASIRKRSIPIPGKEDELCEINGKGTVVVRVLQRTNQFRITGVPTGIRHLQRIGVELELSTISMAISAVIETSWAATLLPCGELSRYERNQHSCPLVFSSSWLLYKLSCGGGGEQSQRGLVASNNLNRQVKLFLLVIITLSTLNFLIYLVCASWHKYKNVEEMKQEEILFMVMLIRSKRQLKDYTDSNK</sequence>
<dbReference type="Pfam" id="PF00854">
    <property type="entry name" value="PTR2"/>
    <property type="match status" value="1"/>
</dbReference>
<reference evidence="7" key="1">
    <citation type="submission" date="2019-09" db="EMBL/GenBank/DDBJ databases">
        <title>Draft genome information of white flower Hibiscus syriacus.</title>
        <authorList>
            <person name="Kim Y.-M."/>
        </authorList>
    </citation>
    <scope>NUCLEOTIDE SEQUENCE [LARGE SCALE GENOMIC DNA]</scope>
    <source>
        <strain evidence="7">YM2019G1</strain>
    </source>
</reference>
<feature type="transmembrane region" description="Helical" evidence="6">
    <location>
        <begin position="286"/>
        <end position="308"/>
    </location>
</feature>
<dbReference type="Proteomes" id="UP000436088">
    <property type="component" value="Unassembled WGS sequence"/>
</dbReference>
<keyword evidence="8" id="KW-1185">Reference proteome</keyword>
<evidence type="ECO:0000256" key="4">
    <source>
        <dbReference type="ARBA" id="ARBA00022989"/>
    </source>
</evidence>
<dbReference type="GO" id="GO:0016020">
    <property type="term" value="C:membrane"/>
    <property type="evidence" value="ECO:0007669"/>
    <property type="project" value="UniProtKB-SubCell"/>
</dbReference>
<dbReference type="AlphaFoldDB" id="A0A6A2WET3"/>
<keyword evidence="3 6" id="KW-0812">Transmembrane</keyword>
<organism evidence="7 8">
    <name type="scientific">Hibiscus syriacus</name>
    <name type="common">Rose of Sharon</name>
    <dbReference type="NCBI Taxonomy" id="106335"/>
    <lineage>
        <taxon>Eukaryota</taxon>
        <taxon>Viridiplantae</taxon>
        <taxon>Streptophyta</taxon>
        <taxon>Embryophyta</taxon>
        <taxon>Tracheophyta</taxon>
        <taxon>Spermatophyta</taxon>
        <taxon>Magnoliopsida</taxon>
        <taxon>eudicotyledons</taxon>
        <taxon>Gunneridae</taxon>
        <taxon>Pentapetalae</taxon>
        <taxon>rosids</taxon>
        <taxon>malvids</taxon>
        <taxon>Malvales</taxon>
        <taxon>Malvaceae</taxon>
        <taxon>Malvoideae</taxon>
        <taxon>Hibiscus</taxon>
    </lineage>
</organism>
<dbReference type="EMBL" id="VEPZ02001762">
    <property type="protein sequence ID" value="KAE8657112.1"/>
    <property type="molecule type" value="Genomic_DNA"/>
</dbReference>
<dbReference type="GO" id="GO:0022857">
    <property type="term" value="F:transmembrane transporter activity"/>
    <property type="evidence" value="ECO:0007669"/>
    <property type="project" value="InterPro"/>
</dbReference>
<dbReference type="Gene3D" id="1.20.1250.20">
    <property type="entry name" value="MFS general substrate transporter like domains"/>
    <property type="match status" value="1"/>
</dbReference>
<keyword evidence="4 6" id="KW-1133">Transmembrane helix</keyword>
<protein>
    <submittedName>
        <fullName evidence="7">Uncharacterized protein</fullName>
    </submittedName>
</protein>
<accession>A0A6A2WET3</accession>
<evidence type="ECO:0000256" key="1">
    <source>
        <dbReference type="ARBA" id="ARBA00004141"/>
    </source>
</evidence>
<evidence type="ECO:0000313" key="7">
    <source>
        <dbReference type="EMBL" id="KAE8657112.1"/>
    </source>
</evidence>
<dbReference type="InterPro" id="IPR036259">
    <property type="entry name" value="MFS_trans_sf"/>
</dbReference>
<name>A0A6A2WET3_HIBSY</name>
<evidence type="ECO:0000256" key="6">
    <source>
        <dbReference type="SAM" id="Phobius"/>
    </source>
</evidence>
<evidence type="ECO:0000313" key="8">
    <source>
        <dbReference type="Proteomes" id="UP000436088"/>
    </source>
</evidence>
<proteinExistence type="inferred from homology"/>
<dbReference type="PANTHER" id="PTHR11654">
    <property type="entry name" value="OLIGOPEPTIDE TRANSPORTER-RELATED"/>
    <property type="match status" value="1"/>
</dbReference>
<dbReference type="InterPro" id="IPR000109">
    <property type="entry name" value="POT_fam"/>
</dbReference>
<comment type="similarity">
    <text evidence="2">Belongs to the major facilitator superfamily. Proton-dependent oligopeptide transporter (POT/PTR) (TC 2.A.17) family.</text>
</comment>
<evidence type="ECO:0000256" key="5">
    <source>
        <dbReference type="ARBA" id="ARBA00023136"/>
    </source>
</evidence>
<gene>
    <name evidence="7" type="ORF">F3Y22_tig00116997pilonHSYRG01039</name>
</gene>
<comment type="caution">
    <text evidence="7">The sequence shown here is derived from an EMBL/GenBank/DDBJ whole genome shotgun (WGS) entry which is preliminary data.</text>
</comment>
<keyword evidence="5 6" id="KW-0472">Membrane</keyword>
<comment type="subcellular location">
    <subcellularLocation>
        <location evidence="1">Membrane</location>
        <topology evidence="1">Multi-pass membrane protein</topology>
    </subcellularLocation>
</comment>
<evidence type="ECO:0000256" key="3">
    <source>
        <dbReference type="ARBA" id="ARBA00022692"/>
    </source>
</evidence>
<evidence type="ECO:0000256" key="2">
    <source>
        <dbReference type="ARBA" id="ARBA00005982"/>
    </source>
</evidence>